<dbReference type="InterPro" id="IPR000115">
    <property type="entry name" value="PRibGlycinamide_synth"/>
</dbReference>
<dbReference type="EC" id="6.3.4.13" evidence="4 12"/>
<keyword evidence="7 12" id="KW-0658">Purine biosynthesis</keyword>
<dbReference type="Gene3D" id="3.40.50.20">
    <property type="match status" value="1"/>
</dbReference>
<dbReference type="PROSITE" id="PS00184">
    <property type="entry name" value="GARS"/>
    <property type="match status" value="1"/>
</dbReference>
<evidence type="ECO:0000256" key="9">
    <source>
        <dbReference type="ARBA" id="ARBA00038345"/>
    </source>
</evidence>
<dbReference type="EMBL" id="JASBAO010000001">
    <property type="protein sequence ID" value="MDI2091084.1"/>
    <property type="molecule type" value="Genomic_DNA"/>
</dbReference>
<protein>
    <recommendedName>
        <fullName evidence="4 12">Phosphoribosylamine--glycine ligase</fullName>
        <ecNumber evidence="4 12">6.3.4.13</ecNumber>
    </recommendedName>
    <alternativeName>
        <fullName evidence="12">GARS</fullName>
    </alternativeName>
    <alternativeName>
        <fullName evidence="10 12">Glycinamide ribonucleotide synthetase</fullName>
    </alternativeName>
    <alternativeName>
        <fullName evidence="11 12">Phosphoribosylglycinamide synthetase</fullName>
    </alternativeName>
</protein>
<comment type="cofactor">
    <cofactor evidence="1">
        <name>Mn(2+)</name>
        <dbReference type="ChEBI" id="CHEBI:29035"/>
    </cofactor>
</comment>
<evidence type="ECO:0000256" key="1">
    <source>
        <dbReference type="ARBA" id="ARBA00001936"/>
    </source>
</evidence>
<name>A0ABT6Q1U2_9PROT</name>
<evidence type="ECO:0000256" key="13">
    <source>
        <dbReference type="PROSITE-ProRule" id="PRU00409"/>
    </source>
</evidence>
<dbReference type="Proteomes" id="UP001431634">
    <property type="component" value="Unassembled WGS sequence"/>
</dbReference>
<dbReference type="PANTHER" id="PTHR43472">
    <property type="entry name" value="PHOSPHORIBOSYLAMINE--GLYCINE LIGASE"/>
    <property type="match status" value="1"/>
</dbReference>
<dbReference type="SUPFAM" id="SSF51246">
    <property type="entry name" value="Rudiment single hybrid motif"/>
    <property type="match status" value="1"/>
</dbReference>
<comment type="caution">
    <text evidence="15">The sequence shown here is derived from an EMBL/GenBank/DDBJ whole genome shotgun (WGS) entry which is preliminary data.</text>
</comment>
<dbReference type="PANTHER" id="PTHR43472:SF1">
    <property type="entry name" value="PHOSPHORIBOSYLAMINE--GLYCINE LIGASE, CHLOROPLASTIC"/>
    <property type="match status" value="1"/>
</dbReference>
<evidence type="ECO:0000256" key="6">
    <source>
        <dbReference type="ARBA" id="ARBA00022741"/>
    </source>
</evidence>
<dbReference type="HAMAP" id="MF_00138">
    <property type="entry name" value="GARS"/>
    <property type="match status" value="1"/>
</dbReference>
<evidence type="ECO:0000256" key="8">
    <source>
        <dbReference type="ARBA" id="ARBA00022840"/>
    </source>
</evidence>
<keyword evidence="5 12" id="KW-0436">Ligase</keyword>
<feature type="domain" description="ATP-grasp" evidence="14">
    <location>
        <begin position="107"/>
        <end position="313"/>
    </location>
</feature>
<dbReference type="Gene3D" id="3.90.600.10">
    <property type="entry name" value="Phosphoribosylglycinamide synthetase, C-terminal domain"/>
    <property type="match status" value="1"/>
</dbReference>
<evidence type="ECO:0000313" key="16">
    <source>
        <dbReference type="Proteomes" id="UP001431634"/>
    </source>
</evidence>
<evidence type="ECO:0000256" key="2">
    <source>
        <dbReference type="ARBA" id="ARBA00001946"/>
    </source>
</evidence>
<dbReference type="InterPro" id="IPR020559">
    <property type="entry name" value="PRibGlycinamide_synth_CS"/>
</dbReference>
<dbReference type="SMART" id="SM01209">
    <property type="entry name" value="GARS_A"/>
    <property type="match status" value="1"/>
</dbReference>
<sequence length="424" mass="45614">MRVLLVGSGGREHALAMAIARSPKLTELFIAPGNPGTAQYGKNIHIKADDITDLVKFAQENHIDLIIPGPELPLVKGLTDACNHIGIACAGPTQQAAQLEGSKSFTKSICDAAHIPTAQWQEFTEIDPAISYLKTQNFPIVIKADGLAAGKGVIIANDFDEAEKTIKNMLEGNSFGNAGHKIVIEEFLSGEEVSLFAFCDGDTAVLIGAAQDHKRIGDNDTGPNTGGMGAVSPPPFFDKVAQEAALNLTVRPMLKEMNRRGTPFRGVIFAGLMLTSKGPYLIEYNTRFGDPEAEVLLPRLQSDLLEILFNLSQGKLSQSEITFSDQAGICIIMAAKGYPGIPITGGIIRNIEQAEALPNTKVFHAGTALNNQNELCAAGGRVLCISVLHEDLETAQKIAYQAVNCIDWKDGIWRKDIGNRALRK</sequence>
<evidence type="ECO:0000256" key="10">
    <source>
        <dbReference type="ARBA" id="ARBA00042242"/>
    </source>
</evidence>
<accession>A0ABT6Q1U2</accession>
<dbReference type="InterPro" id="IPR013815">
    <property type="entry name" value="ATP_grasp_subdomain_1"/>
</dbReference>
<reference evidence="15" key="1">
    <citation type="submission" date="2023-05" db="EMBL/GenBank/DDBJ databases">
        <title>Whole genome sequence of Commensalibacter sp.</title>
        <authorList>
            <person name="Charoenyingcharoen P."/>
            <person name="Yukphan P."/>
        </authorList>
    </citation>
    <scope>NUCLEOTIDE SEQUENCE</scope>
    <source>
        <strain evidence="15">TBRC 16381</strain>
    </source>
</reference>
<evidence type="ECO:0000256" key="12">
    <source>
        <dbReference type="HAMAP-Rule" id="MF_00138"/>
    </source>
</evidence>
<dbReference type="Gene3D" id="3.30.1490.20">
    <property type="entry name" value="ATP-grasp fold, A domain"/>
    <property type="match status" value="1"/>
</dbReference>
<comment type="pathway">
    <text evidence="3 12">Purine metabolism; IMP biosynthesis via de novo pathway; N(1)-(5-phospho-D-ribosyl)glycinamide from 5-phospho-alpha-D-ribose 1-diphosphate: step 2/2.</text>
</comment>
<evidence type="ECO:0000259" key="14">
    <source>
        <dbReference type="PROSITE" id="PS50975"/>
    </source>
</evidence>
<dbReference type="RefSeq" id="WP_281448192.1">
    <property type="nucleotide sequence ID" value="NZ_JASBAO010000001.1"/>
</dbReference>
<proteinExistence type="inferred from homology"/>
<dbReference type="InterPro" id="IPR020560">
    <property type="entry name" value="PRibGlycinamide_synth_C-dom"/>
</dbReference>
<evidence type="ECO:0000256" key="3">
    <source>
        <dbReference type="ARBA" id="ARBA00005174"/>
    </source>
</evidence>
<dbReference type="NCBIfam" id="TIGR00877">
    <property type="entry name" value="purD"/>
    <property type="match status" value="1"/>
</dbReference>
<keyword evidence="8 13" id="KW-0067">ATP-binding</keyword>
<comment type="similarity">
    <text evidence="9 12">Belongs to the GARS family.</text>
</comment>
<evidence type="ECO:0000256" key="11">
    <source>
        <dbReference type="ARBA" id="ARBA00042864"/>
    </source>
</evidence>
<dbReference type="SUPFAM" id="SSF52440">
    <property type="entry name" value="PreATP-grasp domain"/>
    <property type="match status" value="1"/>
</dbReference>
<comment type="cofactor">
    <cofactor evidence="2">
        <name>Mg(2+)</name>
        <dbReference type="ChEBI" id="CHEBI:18420"/>
    </cofactor>
</comment>
<keyword evidence="16" id="KW-1185">Reference proteome</keyword>
<dbReference type="InterPro" id="IPR011054">
    <property type="entry name" value="Rudment_hybrid_motif"/>
</dbReference>
<dbReference type="Pfam" id="PF02844">
    <property type="entry name" value="GARS_N"/>
    <property type="match status" value="1"/>
</dbReference>
<evidence type="ECO:0000256" key="7">
    <source>
        <dbReference type="ARBA" id="ARBA00022755"/>
    </source>
</evidence>
<dbReference type="PROSITE" id="PS50975">
    <property type="entry name" value="ATP_GRASP"/>
    <property type="match status" value="1"/>
</dbReference>
<dbReference type="Gene3D" id="3.30.470.20">
    <property type="entry name" value="ATP-grasp fold, B domain"/>
    <property type="match status" value="1"/>
</dbReference>
<evidence type="ECO:0000256" key="5">
    <source>
        <dbReference type="ARBA" id="ARBA00022598"/>
    </source>
</evidence>
<dbReference type="GO" id="GO:0004637">
    <property type="term" value="F:phosphoribosylamine-glycine ligase activity"/>
    <property type="evidence" value="ECO:0007669"/>
    <property type="project" value="UniProtKB-EC"/>
</dbReference>
<keyword evidence="6 13" id="KW-0547">Nucleotide-binding</keyword>
<dbReference type="Pfam" id="PF01071">
    <property type="entry name" value="GARS_A"/>
    <property type="match status" value="1"/>
</dbReference>
<organism evidence="15 16">
    <name type="scientific">Commensalibacter oyaizuii</name>
    <dbReference type="NCBI Taxonomy" id="3043873"/>
    <lineage>
        <taxon>Bacteria</taxon>
        <taxon>Pseudomonadati</taxon>
        <taxon>Pseudomonadota</taxon>
        <taxon>Alphaproteobacteria</taxon>
        <taxon>Acetobacterales</taxon>
        <taxon>Acetobacteraceae</taxon>
    </lineage>
</organism>
<gene>
    <name evidence="12 15" type="primary">purD</name>
    <name evidence="15" type="ORF">QJV27_06845</name>
</gene>
<dbReference type="InterPro" id="IPR037123">
    <property type="entry name" value="PRibGlycinamide_synth_C_sf"/>
</dbReference>
<dbReference type="SUPFAM" id="SSF56059">
    <property type="entry name" value="Glutathione synthetase ATP-binding domain-like"/>
    <property type="match status" value="1"/>
</dbReference>
<comment type="catalytic activity">
    <reaction evidence="12">
        <text>5-phospho-beta-D-ribosylamine + glycine + ATP = N(1)-(5-phospho-beta-D-ribosyl)glycinamide + ADP + phosphate + H(+)</text>
        <dbReference type="Rhea" id="RHEA:17453"/>
        <dbReference type="ChEBI" id="CHEBI:15378"/>
        <dbReference type="ChEBI" id="CHEBI:30616"/>
        <dbReference type="ChEBI" id="CHEBI:43474"/>
        <dbReference type="ChEBI" id="CHEBI:57305"/>
        <dbReference type="ChEBI" id="CHEBI:58681"/>
        <dbReference type="ChEBI" id="CHEBI:143788"/>
        <dbReference type="ChEBI" id="CHEBI:456216"/>
        <dbReference type="EC" id="6.3.4.13"/>
    </reaction>
</comment>
<dbReference type="InterPro" id="IPR016185">
    <property type="entry name" value="PreATP-grasp_dom_sf"/>
</dbReference>
<evidence type="ECO:0000256" key="4">
    <source>
        <dbReference type="ARBA" id="ARBA00013255"/>
    </source>
</evidence>
<dbReference type="InterPro" id="IPR020562">
    <property type="entry name" value="PRibGlycinamide_synth_N"/>
</dbReference>
<dbReference type="SMART" id="SM01210">
    <property type="entry name" value="GARS_C"/>
    <property type="match status" value="1"/>
</dbReference>
<dbReference type="InterPro" id="IPR011761">
    <property type="entry name" value="ATP-grasp"/>
</dbReference>
<dbReference type="InterPro" id="IPR020561">
    <property type="entry name" value="PRibGlycinamid_synth_ATP-grasp"/>
</dbReference>
<dbReference type="Pfam" id="PF02843">
    <property type="entry name" value="GARS_C"/>
    <property type="match status" value="1"/>
</dbReference>
<evidence type="ECO:0000313" key="15">
    <source>
        <dbReference type="EMBL" id="MDI2091084.1"/>
    </source>
</evidence>